<dbReference type="EMBL" id="BN001303">
    <property type="protein sequence ID" value="CBF76975.1"/>
    <property type="molecule type" value="Genomic_DNA"/>
</dbReference>
<dbReference type="AlphaFoldDB" id="C8VAX9"/>
<reference evidence="3" key="1">
    <citation type="journal article" date="2005" name="Nature">
        <title>Sequencing of Aspergillus nidulans and comparative analysis with A. fumigatus and A. oryzae.</title>
        <authorList>
            <person name="Galagan J.E."/>
            <person name="Calvo S.E."/>
            <person name="Cuomo C."/>
            <person name="Ma L.J."/>
            <person name="Wortman J.R."/>
            <person name="Batzoglou S."/>
            <person name="Lee S.I."/>
            <person name="Basturkmen M."/>
            <person name="Spevak C.C."/>
            <person name="Clutterbuck J."/>
            <person name="Kapitonov V."/>
            <person name="Jurka J."/>
            <person name="Scazzocchio C."/>
            <person name="Farman M."/>
            <person name="Butler J."/>
            <person name="Purcell S."/>
            <person name="Harris S."/>
            <person name="Braus G.H."/>
            <person name="Draht O."/>
            <person name="Busch S."/>
            <person name="D'Enfert C."/>
            <person name="Bouchier C."/>
            <person name="Goldman G.H."/>
            <person name="Bell-Pedersen D."/>
            <person name="Griffiths-Jones S."/>
            <person name="Doonan J.H."/>
            <person name="Yu J."/>
            <person name="Vienken K."/>
            <person name="Pain A."/>
            <person name="Freitag M."/>
            <person name="Selker E.U."/>
            <person name="Archer D.B."/>
            <person name="Penalva M.A."/>
            <person name="Oakley B.R."/>
            <person name="Momany M."/>
            <person name="Tanaka T."/>
            <person name="Kumagai T."/>
            <person name="Asai K."/>
            <person name="Machida M."/>
            <person name="Nierman W.C."/>
            <person name="Denning D.W."/>
            <person name="Caddick M."/>
            <person name="Hynes M."/>
            <person name="Paoletti M."/>
            <person name="Fischer R."/>
            <person name="Miller B."/>
            <person name="Dyer P."/>
            <person name="Sachs M.S."/>
            <person name="Osmani S.A."/>
            <person name="Birren B.W."/>
        </authorList>
    </citation>
    <scope>NUCLEOTIDE SEQUENCE [LARGE SCALE GENOMIC DNA]</scope>
    <source>
        <strain evidence="3">FGSC A4 / ATCC 38163 / CBS 112.46 / NRRL 194 / M139</strain>
    </source>
</reference>
<dbReference type="InParanoid" id="C8VAX9"/>
<proteinExistence type="predicted"/>
<dbReference type="RefSeq" id="XP_050467661.1">
    <property type="nucleotide sequence ID" value="XM_050611658.1"/>
</dbReference>
<dbReference type="VEuPathDB" id="FungiDB:AN10592"/>
<evidence type="ECO:0000313" key="3">
    <source>
        <dbReference type="Proteomes" id="UP000000560"/>
    </source>
</evidence>
<keyword evidence="3" id="KW-1185">Reference proteome</keyword>
<dbReference type="OrthoDB" id="4177029at2759"/>
<gene>
    <name evidence="2" type="ORF">ANIA_10592</name>
</gene>
<organism evidence="2 3">
    <name type="scientific">Emericella nidulans (strain FGSC A4 / ATCC 38163 / CBS 112.46 / NRRL 194 / M139)</name>
    <name type="common">Aspergillus nidulans</name>
    <dbReference type="NCBI Taxonomy" id="227321"/>
    <lineage>
        <taxon>Eukaryota</taxon>
        <taxon>Fungi</taxon>
        <taxon>Dikarya</taxon>
        <taxon>Ascomycota</taxon>
        <taxon>Pezizomycotina</taxon>
        <taxon>Eurotiomycetes</taxon>
        <taxon>Eurotiomycetidae</taxon>
        <taxon>Eurotiales</taxon>
        <taxon>Aspergillaceae</taxon>
        <taxon>Aspergillus</taxon>
        <taxon>Aspergillus subgen. Nidulantes</taxon>
    </lineage>
</organism>
<name>C8VAX9_EMENI</name>
<dbReference type="Proteomes" id="UP000000560">
    <property type="component" value="Chromosome III"/>
</dbReference>
<evidence type="ECO:0000256" key="1">
    <source>
        <dbReference type="SAM" id="MobiDB-lite"/>
    </source>
</evidence>
<protein>
    <submittedName>
        <fullName evidence="2">Uncharacterized protein</fullName>
    </submittedName>
</protein>
<dbReference type="GeneID" id="74896492"/>
<evidence type="ECO:0000313" key="2">
    <source>
        <dbReference type="EMBL" id="CBF76975.1"/>
    </source>
</evidence>
<accession>C8VAX9</accession>
<sequence>MPSYLAPSQTPETYRSLSGLSGSFEMETSPALHYTRSHRGHGISQFQRPKYFSTSSLYICCQCNDGPKVYSHNVQCVLCHHIACDECTHVK</sequence>
<feature type="region of interest" description="Disordered" evidence="1">
    <location>
        <begin position="1"/>
        <end position="20"/>
    </location>
</feature>
<dbReference type="KEGG" id="ani:ANIA_10592"/>
<reference evidence="3" key="2">
    <citation type="journal article" date="2009" name="Fungal Genet. Biol.">
        <title>The 2008 update of the Aspergillus nidulans genome annotation: a community effort.</title>
        <authorList>
            <person name="Wortman J.R."/>
            <person name="Gilsenan J.M."/>
            <person name="Joardar V."/>
            <person name="Deegan J."/>
            <person name="Clutterbuck J."/>
            <person name="Andersen M.R."/>
            <person name="Archer D."/>
            <person name="Bencina M."/>
            <person name="Braus G."/>
            <person name="Coutinho P."/>
            <person name="von Dohren H."/>
            <person name="Doonan J."/>
            <person name="Driessen A.J."/>
            <person name="Durek P."/>
            <person name="Espeso E."/>
            <person name="Fekete E."/>
            <person name="Flipphi M."/>
            <person name="Estrada C.G."/>
            <person name="Geysens S."/>
            <person name="Goldman G."/>
            <person name="de Groot P.W."/>
            <person name="Hansen K."/>
            <person name="Harris S.D."/>
            <person name="Heinekamp T."/>
            <person name="Helmstaedt K."/>
            <person name="Henrissat B."/>
            <person name="Hofmann G."/>
            <person name="Homan T."/>
            <person name="Horio T."/>
            <person name="Horiuchi H."/>
            <person name="James S."/>
            <person name="Jones M."/>
            <person name="Karaffa L."/>
            <person name="Karanyi Z."/>
            <person name="Kato M."/>
            <person name="Keller N."/>
            <person name="Kelly D.E."/>
            <person name="Kiel J.A."/>
            <person name="Kim J.M."/>
            <person name="van der Klei I.J."/>
            <person name="Klis F.M."/>
            <person name="Kovalchuk A."/>
            <person name="Krasevec N."/>
            <person name="Kubicek C.P."/>
            <person name="Liu B."/>
            <person name="Maccabe A."/>
            <person name="Meyer V."/>
            <person name="Mirabito P."/>
            <person name="Miskei M."/>
            <person name="Mos M."/>
            <person name="Mullins J."/>
            <person name="Nelson D.R."/>
            <person name="Nielsen J."/>
            <person name="Oakley B.R."/>
            <person name="Osmani S.A."/>
            <person name="Pakula T."/>
            <person name="Paszewski A."/>
            <person name="Paulsen I."/>
            <person name="Pilsyk S."/>
            <person name="Pocsi I."/>
            <person name="Punt P.J."/>
            <person name="Ram A.F."/>
            <person name="Ren Q."/>
            <person name="Robellet X."/>
            <person name="Robson G."/>
            <person name="Seiboth B."/>
            <person name="van Solingen P."/>
            <person name="Specht T."/>
            <person name="Sun J."/>
            <person name="Taheri-Talesh N."/>
            <person name="Takeshita N."/>
            <person name="Ussery D."/>
            <person name="vanKuyk P.A."/>
            <person name="Visser H."/>
            <person name="van de Vondervoort P.J."/>
            <person name="de Vries R.P."/>
            <person name="Walton J."/>
            <person name="Xiang X."/>
            <person name="Xiong Y."/>
            <person name="Zeng A.P."/>
            <person name="Brandt B.W."/>
            <person name="Cornell M.J."/>
            <person name="van den Hondel C.A."/>
            <person name="Visser J."/>
            <person name="Oliver S.G."/>
            <person name="Turner G."/>
        </authorList>
    </citation>
    <scope>GENOME REANNOTATION</scope>
    <source>
        <strain evidence="3">FGSC A4 / ATCC 38163 / CBS 112.46 / NRRL 194 / M139</strain>
    </source>
</reference>
<dbReference type="HOGENOM" id="CLU_2427024_0_0_1"/>